<accession>A0A143YCJ2</accession>
<organism evidence="2 3">
    <name type="scientific">Trichococcus palustris</name>
    <dbReference type="NCBI Taxonomy" id="140314"/>
    <lineage>
        <taxon>Bacteria</taxon>
        <taxon>Bacillati</taxon>
        <taxon>Bacillota</taxon>
        <taxon>Bacilli</taxon>
        <taxon>Lactobacillales</taxon>
        <taxon>Carnobacteriaceae</taxon>
        <taxon>Trichococcus</taxon>
    </lineage>
</organism>
<dbReference type="Proteomes" id="UP000242754">
    <property type="component" value="Unassembled WGS sequence"/>
</dbReference>
<evidence type="ECO:0000313" key="2">
    <source>
        <dbReference type="EMBL" id="CZQ86545.1"/>
    </source>
</evidence>
<gene>
    <name evidence="2" type="ORF">Tpal_785</name>
</gene>
<evidence type="ECO:0000259" key="1">
    <source>
        <dbReference type="Pfam" id="PF07659"/>
    </source>
</evidence>
<dbReference type="Pfam" id="PF07659">
    <property type="entry name" value="DUF1599"/>
    <property type="match status" value="1"/>
</dbReference>
<sequence>MSKVDQHKEICERLNRIYAAKNRDYGDSFGEGFKEYGFIMPAIRLDDKLHRFKQLIKQEAAVKDESITDTLMDLANYAIMTIIEIENKEKQ</sequence>
<name>A0A143YCJ2_9LACT</name>
<keyword evidence="3" id="KW-1185">Reference proteome</keyword>
<dbReference type="OrthoDB" id="1708031at2"/>
<dbReference type="EMBL" id="FJNE01000002">
    <property type="protein sequence ID" value="CZQ86545.1"/>
    <property type="molecule type" value="Genomic_DNA"/>
</dbReference>
<proteinExistence type="predicted"/>
<dbReference type="RefSeq" id="WP_087031683.1">
    <property type="nucleotide sequence ID" value="NZ_FJNE01000002.1"/>
</dbReference>
<dbReference type="AlphaFoldDB" id="A0A143YCJ2"/>
<feature type="domain" description="Nucleotide modification associated" evidence="1">
    <location>
        <begin position="21"/>
        <end position="84"/>
    </location>
</feature>
<protein>
    <submittedName>
        <fullName evidence="2">Clostridium phage phictp1 gp74</fullName>
    </submittedName>
</protein>
<evidence type="ECO:0000313" key="3">
    <source>
        <dbReference type="Proteomes" id="UP000242754"/>
    </source>
</evidence>
<reference evidence="2 3" key="1">
    <citation type="submission" date="2016-02" db="EMBL/GenBank/DDBJ databases">
        <authorList>
            <person name="Wen L."/>
            <person name="He K."/>
            <person name="Yang H."/>
        </authorList>
    </citation>
    <scope>NUCLEOTIDE SEQUENCE [LARGE SCALE GENOMIC DNA]</scope>
    <source>
        <strain evidence="2">Trichococcus palustris</strain>
    </source>
</reference>
<dbReference type="InterPro" id="IPR011630">
    <property type="entry name" value="DUF1599"/>
</dbReference>